<comment type="similarity">
    <text evidence="1">Belongs to the intron maturase 2 family. MatK subfamily.</text>
</comment>
<geneLocation type="chloroplast" evidence="5"/>
<protein>
    <submittedName>
        <fullName evidence="5">Maturase K</fullName>
    </submittedName>
</protein>
<reference evidence="5" key="1">
    <citation type="submission" date="2014-07" db="EMBL/GenBank/DDBJ databases">
        <title>DNA barcode of Piper in Thailand.</title>
        <authorList>
            <person name="Chaveerach A."/>
            <person name="Sudmoon R."/>
            <person name="Tanee T."/>
            <person name="Sanubon A."/>
            <person name="Monkheang P."/>
        </authorList>
    </citation>
    <scope>NUCLEOTIDE SEQUENCE</scope>
</reference>
<evidence type="ECO:0000256" key="1">
    <source>
        <dbReference type="ARBA" id="ARBA00006621"/>
    </source>
</evidence>
<dbReference type="AlphaFoldDB" id="A0A097I365"/>
<evidence type="ECO:0000259" key="4">
    <source>
        <dbReference type="Pfam" id="PF01824"/>
    </source>
</evidence>
<dbReference type="InterPro" id="IPR002866">
    <property type="entry name" value="Maturase_MatK"/>
</dbReference>
<comment type="function">
    <text evidence="3">Usually encoded in the trnK tRNA gene intron. Probably assists in splicing its own and other chloroplast group II introns.</text>
</comment>
<keyword evidence="2" id="KW-0507">mRNA processing</keyword>
<feature type="non-terminal residue" evidence="5">
    <location>
        <position position="241"/>
    </location>
</feature>
<feature type="domain" description="Maturase MatK N-terminal" evidence="4">
    <location>
        <begin position="4"/>
        <end position="147"/>
    </location>
</feature>
<accession>A0A097I365</accession>
<dbReference type="PANTHER" id="PTHR34811">
    <property type="entry name" value="MATURASE K"/>
    <property type="match status" value="1"/>
</dbReference>
<sequence length="241" mass="28930">HSGSLISKKKSFSFSEKRNERLSLFIYNSHVYEWESVFLFIPKQSFLLQPISLEAPFGKVLSYGEKEPFFVLLCYGFQETRRFSQDSFMHYVRYWEKTFPVSGRGTLSWKPWTKPFVYTWPTYLHLWFRDQGIPIIQFNHHLTDCLGLVTSVPKNPPVTESTRLEKTFQHWMSVRNSRKLVPIIIETESWKKHKFFIPTGHPTIGQIWAEFEYCDIIAQFRCLHKQYYHYYGHYYKQIVSP</sequence>
<gene>
    <name evidence="5" type="primary">matK</name>
</gene>
<keyword evidence="3 5" id="KW-0934">Plastid</keyword>
<feature type="non-terminal residue" evidence="5">
    <location>
        <position position="1"/>
    </location>
</feature>
<dbReference type="GO" id="GO:0006397">
    <property type="term" value="P:mRNA processing"/>
    <property type="evidence" value="ECO:0007669"/>
    <property type="project" value="UniProtKB-KW"/>
</dbReference>
<dbReference type="EMBL" id="KM098135">
    <property type="protein sequence ID" value="AIT55285.1"/>
    <property type="molecule type" value="Genomic_DNA"/>
</dbReference>
<dbReference type="InterPro" id="IPR024942">
    <property type="entry name" value="Maturase_MatK_N"/>
</dbReference>
<keyword evidence="3 5" id="KW-0150">Chloroplast</keyword>
<dbReference type="GO" id="GO:0009507">
    <property type="term" value="C:chloroplast"/>
    <property type="evidence" value="ECO:0007669"/>
    <property type="project" value="InterPro"/>
</dbReference>
<dbReference type="Pfam" id="PF01824">
    <property type="entry name" value="MatK_N"/>
    <property type="match status" value="1"/>
</dbReference>
<evidence type="ECO:0000256" key="2">
    <source>
        <dbReference type="ARBA" id="ARBA00022664"/>
    </source>
</evidence>
<organism evidence="5">
    <name type="scientific">Piper betloides</name>
    <dbReference type="NCBI Taxonomy" id="1155221"/>
    <lineage>
        <taxon>Eukaryota</taxon>
        <taxon>Viridiplantae</taxon>
        <taxon>Streptophyta</taxon>
        <taxon>Embryophyta</taxon>
        <taxon>Tracheophyta</taxon>
        <taxon>Spermatophyta</taxon>
        <taxon>Magnoliopsida</taxon>
        <taxon>Magnoliidae</taxon>
        <taxon>Piperales</taxon>
        <taxon>Piperaceae</taxon>
        <taxon>Piper</taxon>
    </lineage>
</organism>
<evidence type="ECO:0000313" key="5">
    <source>
        <dbReference type="EMBL" id="AIT55285.1"/>
    </source>
</evidence>
<name>A0A097I365_9MAGN</name>
<proteinExistence type="inferred from homology"/>
<evidence type="ECO:0000256" key="3">
    <source>
        <dbReference type="RuleBase" id="RU004226"/>
    </source>
</evidence>
<dbReference type="PANTHER" id="PTHR34811:SF1">
    <property type="entry name" value="MATURASE K"/>
    <property type="match status" value="1"/>
</dbReference>